<comment type="caution">
    <text evidence="2">The sequence shown here is derived from an EMBL/GenBank/DDBJ whole genome shotgun (WGS) entry which is preliminary data.</text>
</comment>
<dbReference type="SUPFAM" id="SSF143100">
    <property type="entry name" value="TTHA1013/TTHA0281-like"/>
    <property type="match status" value="1"/>
</dbReference>
<name>A0A0F9EIP8_9ZZZZ</name>
<dbReference type="EMBL" id="LAZR01024828">
    <property type="protein sequence ID" value="KKL73874.1"/>
    <property type="molecule type" value="Genomic_DNA"/>
</dbReference>
<dbReference type="InterPro" id="IPR051404">
    <property type="entry name" value="TA_system_antitoxin"/>
</dbReference>
<evidence type="ECO:0000259" key="1">
    <source>
        <dbReference type="Pfam" id="PF15919"/>
    </source>
</evidence>
<protein>
    <recommendedName>
        <fullName evidence="1">HicB-like antitoxin of toxin-antitoxin system domain-containing protein</fullName>
    </recommendedName>
</protein>
<accession>A0A0F9EIP8</accession>
<dbReference type="PANTHER" id="PTHR34504:SF2">
    <property type="entry name" value="UPF0150 PROTEIN SSL0259"/>
    <property type="match status" value="1"/>
</dbReference>
<dbReference type="InterPro" id="IPR035069">
    <property type="entry name" value="TTHA1013/TTHA0281-like"/>
</dbReference>
<evidence type="ECO:0000313" key="2">
    <source>
        <dbReference type="EMBL" id="KKL73874.1"/>
    </source>
</evidence>
<organism evidence="2">
    <name type="scientific">marine sediment metagenome</name>
    <dbReference type="NCBI Taxonomy" id="412755"/>
    <lineage>
        <taxon>unclassified sequences</taxon>
        <taxon>metagenomes</taxon>
        <taxon>ecological metagenomes</taxon>
    </lineage>
</organism>
<gene>
    <name evidence="2" type="ORF">LCGC14_2070510</name>
</gene>
<reference evidence="2" key="1">
    <citation type="journal article" date="2015" name="Nature">
        <title>Complex archaea that bridge the gap between prokaryotes and eukaryotes.</title>
        <authorList>
            <person name="Spang A."/>
            <person name="Saw J.H."/>
            <person name="Jorgensen S.L."/>
            <person name="Zaremba-Niedzwiedzka K."/>
            <person name="Martijn J."/>
            <person name="Lind A.E."/>
            <person name="van Eijk R."/>
            <person name="Schleper C."/>
            <person name="Guy L."/>
            <person name="Ettema T.J."/>
        </authorList>
    </citation>
    <scope>NUCLEOTIDE SEQUENCE</scope>
</reference>
<feature type="domain" description="HicB-like antitoxin of toxin-antitoxin system" evidence="1">
    <location>
        <begin position="5"/>
        <end position="46"/>
    </location>
</feature>
<proteinExistence type="predicted"/>
<dbReference type="Gene3D" id="3.30.160.250">
    <property type="match status" value="1"/>
</dbReference>
<dbReference type="InterPro" id="IPR031807">
    <property type="entry name" value="HicB-like"/>
</dbReference>
<dbReference type="PANTHER" id="PTHR34504">
    <property type="entry name" value="ANTITOXIN HICB"/>
    <property type="match status" value="1"/>
</dbReference>
<feature type="non-terminal residue" evidence="2">
    <location>
        <position position="47"/>
    </location>
</feature>
<dbReference type="AlphaFoldDB" id="A0A0F9EIP8"/>
<sequence length="47" mass="5418">MKKEFNIVIEQDEEGYYIGNVPELPGCHTQAKSLDELNKRIIEAIQL</sequence>
<dbReference type="Pfam" id="PF15919">
    <property type="entry name" value="HicB_lk_antitox"/>
    <property type="match status" value="1"/>
</dbReference>